<organism evidence="4 5">
    <name type="scientific">Desulfatibacillum alkenivorans DSM 16219</name>
    <dbReference type="NCBI Taxonomy" id="1121393"/>
    <lineage>
        <taxon>Bacteria</taxon>
        <taxon>Pseudomonadati</taxon>
        <taxon>Thermodesulfobacteriota</taxon>
        <taxon>Desulfobacteria</taxon>
        <taxon>Desulfobacterales</taxon>
        <taxon>Desulfatibacillaceae</taxon>
        <taxon>Desulfatibacillum</taxon>
    </lineage>
</organism>
<keyword evidence="5" id="KW-1185">Reference proteome</keyword>
<protein>
    <submittedName>
        <fullName evidence="4">Conserved repeat domain-containing protein</fullName>
    </submittedName>
</protein>
<dbReference type="OrthoDB" id="9773411at2"/>
<dbReference type="EMBL" id="FQZU01000013">
    <property type="protein sequence ID" value="SHJ87077.1"/>
    <property type="molecule type" value="Genomic_DNA"/>
</dbReference>
<dbReference type="InterPro" id="IPR008969">
    <property type="entry name" value="CarboxyPept-like_regulatory"/>
</dbReference>
<dbReference type="Gene3D" id="2.60.40.10">
    <property type="entry name" value="Immunoglobulins"/>
    <property type="match status" value="1"/>
</dbReference>
<dbReference type="RefSeq" id="WP_139264718.1">
    <property type="nucleotide sequence ID" value="NZ_FQZU01000013.1"/>
</dbReference>
<dbReference type="PANTHER" id="PTHR34819:SF3">
    <property type="entry name" value="CELL SURFACE PROTEIN"/>
    <property type="match status" value="1"/>
</dbReference>
<reference evidence="5" key="1">
    <citation type="submission" date="2016-11" db="EMBL/GenBank/DDBJ databases">
        <authorList>
            <person name="Varghese N."/>
            <person name="Submissions S."/>
        </authorList>
    </citation>
    <scope>NUCLEOTIDE SEQUENCE [LARGE SCALE GENOMIC DNA]</scope>
    <source>
        <strain evidence="5">DSM 16219</strain>
    </source>
</reference>
<dbReference type="InterPro" id="IPR013783">
    <property type="entry name" value="Ig-like_fold"/>
</dbReference>
<proteinExistence type="predicted"/>
<accession>A0A1M6MUF6</accession>
<dbReference type="Gene3D" id="2.60.40.1120">
    <property type="entry name" value="Carboxypeptidase-like, regulatory domain"/>
    <property type="match status" value="1"/>
</dbReference>
<feature type="domain" description="DUF11" evidence="3">
    <location>
        <begin position="654"/>
        <end position="748"/>
    </location>
</feature>
<feature type="signal peptide" evidence="2">
    <location>
        <begin position="1"/>
        <end position="26"/>
    </location>
</feature>
<feature type="region of interest" description="Disordered" evidence="1">
    <location>
        <begin position="954"/>
        <end position="973"/>
    </location>
</feature>
<gene>
    <name evidence="4" type="ORF">SAMN02745216_02444</name>
</gene>
<dbReference type="Pfam" id="PF01345">
    <property type="entry name" value="DUF11"/>
    <property type="match status" value="1"/>
</dbReference>
<feature type="compositionally biased region" description="Low complexity" evidence="1">
    <location>
        <begin position="958"/>
        <end position="971"/>
    </location>
</feature>
<dbReference type="SUPFAM" id="SSF117074">
    <property type="entry name" value="Hypothetical protein PA1324"/>
    <property type="match status" value="1"/>
</dbReference>
<dbReference type="Proteomes" id="UP000183994">
    <property type="component" value="Unassembled WGS sequence"/>
</dbReference>
<dbReference type="SUPFAM" id="SSF49464">
    <property type="entry name" value="Carboxypeptidase regulatory domain-like"/>
    <property type="match status" value="1"/>
</dbReference>
<dbReference type="InterPro" id="IPR051172">
    <property type="entry name" value="Chlamydia_OmcB"/>
</dbReference>
<evidence type="ECO:0000256" key="2">
    <source>
        <dbReference type="SAM" id="SignalP"/>
    </source>
</evidence>
<name>A0A1M6MUF6_9BACT</name>
<dbReference type="Gene3D" id="2.60.40.740">
    <property type="match status" value="1"/>
</dbReference>
<evidence type="ECO:0000256" key="1">
    <source>
        <dbReference type="SAM" id="MobiDB-lite"/>
    </source>
</evidence>
<dbReference type="NCBIfam" id="TIGR01451">
    <property type="entry name" value="B_ant_repeat"/>
    <property type="match status" value="1"/>
</dbReference>
<keyword evidence="2" id="KW-0732">Signal</keyword>
<dbReference type="PANTHER" id="PTHR34819">
    <property type="entry name" value="LARGE CYSTEINE-RICH PERIPLASMIC PROTEIN OMCB"/>
    <property type="match status" value="1"/>
</dbReference>
<evidence type="ECO:0000313" key="5">
    <source>
        <dbReference type="Proteomes" id="UP000183994"/>
    </source>
</evidence>
<evidence type="ECO:0000313" key="4">
    <source>
        <dbReference type="EMBL" id="SHJ87077.1"/>
    </source>
</evidence>
<feature type="chain" id="PRO_5013336851" evidence="2">
    <location>
        <begin position="27"/>
        <end position="1994"/>
    </location>
</feature>
<evidence type="ECO:0000259" key="3">
    <source>
        <dbReference type="Pfam" id="PF01345"/>
    </source>
</evidence>
<sequence>MIRHKFLYIVVAVLALLLAAASPSWAVTPAGVLITNQATATYFDTGKEIAGKTLSNISLVTVGNLYALSLEADQSQDAAAGQYINFQHTLTNTGNTADTYSLSYANQPGDDFDFDTVTIALDTNQNGLIDDGEPEITETDLIPAGESIYLVLGGSVPGTYVAGQTGVIVITAQSQTAAAVSSSNTDTATLNSNEAVFQFSKNSDPECDEAVHPGEDITYSITLTNVGGAAPDFRDIVVDGVIETGFLVEDPLPPNVVVALDVDALAAPVGSKVLVKLDGSGVNDWISFSNATENDLIERVGVLFPDTALGSNESASWQFTVRVISEITPGTTIVNQAEIDKDGDGFTDLYSNEACNTLEEGVEDDPEAENEAVIRFLEPVYSLRVNSTAPDFEDDDDYQDAGLYRLSSYPTYDEVRDGVYLEVHSSSLNTSPVAADVIVVHVVSMLTGDDVYVQLEETGPNTGVFRSRVPITLDTDQTSGGGTCSAANAGGCVLQSMSRDTLRATIEDPGTGFVLVDAAVVDPLGVVFDSVTLDPVANATVSIRTSDGQLALDPDTGGTSVIEPQLTGPDGEYQFPRVYPGTYYIHVQPPGGLNFPSVTPAHTFAGQYTVNAYSYGQNGRQKTPNSGEFILSAGDPALIVDIPLDPDNDGRFVLEKTTTDSSVQVGDFVPYTLTVRNNAGAKLFDTTVRDEIPYGFKYVRGSTKYDGEKAGDPKGEKGPVLVFDVGTLDDGQTLEITYVLMVTPGGLDSDGVNKAQAFTVTGRGVKFNSVKVQAMVDIEQDGLFSDRAILFGTVFVDENANKVKDEDELAVGGVRIYLEDGTWAITDEKGQYSIYGLKPGAHVVKPDPITLPEGMKLSAIDNRFAKDPESRFADLVEGDFHRADFALLPPEENAEALYEAIKKRNASLDDSWVYEAAVEFDGTVFDDTEYEKDHTPASADGDISSGVAYPADKALSDPAAGAPKAEAAETAQPVSKAMPKVEDVARRATAQQAKEGAFIWPAGEVARDGRFMVVIPKGIVPVLSVNGKEVPSNKLGEQVLNNATRAQVLAWYGVPLEPGPCDVTVSGKDMFGNLRALAQKTFAHPGPPKTLRIVPSASSVPADGGKSSMPVEIQINDKDGIGVLGVHFVTVEASDGRFLEPDIQSKEPGHQVRVENGRAMLHLQSSFRAGEVDLAATAGTGLKDKTQVRFAAPLRPIVAAGLVDFSVHFNDISEESILPTDQADSFDEELDYRGRGAVFLKGKVKGDVLLTLAYDSDKDEDETLLRDIDPDEYYPIYGDASVKGYDAQSRSALYVRLEKNNSSVMWGDYRTDYNEKSLARVDRTLTGANANIEVGGTKVSGFYAEPDYERRTEEIRANGTATFYRISGAPIEENSETIELITRSRDNPGLIINTVSMTRLDDYQIDPVSGYITFHDAIASVDENNNPQYIRISYDTEGGAERHAVWGARAEQQITEDLSVGGTHTQDEHPEDGSRISSGYVKYKIKDKHDVEAEYAHMVHKNGDPSGDAIRVDMENQWHDKFSTKAEFVTAQPGFDNSSGSGSAGRQELTAEAEYRPYTHTTVTLEGLESKDLQGEDERISAGLLAERKFGLWHTEAGGRFIRQMETSDTAEEDIYTYRLGLGRDFYLLKRKGQAGVSWEQDVSDAGRRSLEANADWQVHKMVKLYAKQELINSLSGVTSLSSDVDRSTTTFGVSSDFMTNTKAYSEYRIRGGSSGREQESATGVRRTIDLQPGLSFSPQLEYVNTLDGENAGDAFSASMGMVDKRSKHSKKSGRLETRLGKDSNMYGVRAAWATRFSRNWTGAVKEEFNIELPDESPDVLRQALTLGIARRPVTTNKYHWIGMYQWKESRNADSVDSKRAHIVSSHHNYQVREDLILSGRLAGKWQRVMLFENYYESFTSLGGLRLIFDITEWLDFDIHGGALNTDGDSTRYSGGAAIFFNAFKNARLGVGYNFAGFTDEDLDAEKYYAEGLYFGLSYKFDESLFEWLAPDED</sequence>
<dbReference type="STRING" id="1121393.SAMN02745216_02444"/>
<dbReference type="InterPro" id="IPR047589">
    <property type="entry name" value="DUF11_rpt"/>
</dbReference>
<dbReference type="InterPro" id="IPR001434">
    <property type="entry name" value="OmcB-like_DUF11"/>
</dbReference>